<evidence type="ECO:0000256" key="3">
    <source>
        <dbReference type="ARBA" id="ARBA00022729"/>
    </source>
</evidence>
<dbReference type="InterPro" id="IPR033121">
    <property type="entry name" value="PEPTIDASE_A1"/>
</dbReference>
<evidence type="ECO:0000256" key="1">
    <source>
        <dbReference type="ARBA" id="ARBA00007447"/>
    </source>
</evidence>
<dbReference type="FunFam" id="2.40.70.10:FF:000181">
    <property type="entry name" value="Acid extracellular protease"/>
    <property type="match status" value="1"/>
</dbReference>
<dbReference type="GO" id="GO:0004190">
    <property type="term" value="F:aspartic-type endopeptidase activity"/>
    <property type="evidence" value="ECO:0007669"/>
    <property type="project" value="UniProtKB-KW"/>
</dbReference>
<dbReference type="EMBL" id="KZ858949">
    <property type="protein sequence ID" value="RDW28811.1"/>
    <property type="molecule type" value="Genomic_DNA"/>
</dbReference>
<dbReference type="SUPFAM" id="SSF50630">
    <property type="entry name" value="Acid proteases"/>
    <property type="match status" value="1"/>
</dbReference>
<evidence type="ECO:0000256" key="6">
    <source>
        <dbReference type="PIRSR" id="PIRSR601461-1"/>
    </source>
</evidence>
<gene>
    <name evidence="7" type="ORF">B0I71DRAFT_150215</name>
</gene>
<feature type="active site" evidence="6">
    <location>
        <position position="267"/>
    </location>
</feature>
<dbReference type="Gene3D" id="2.40.70.10">
    <property type="entry name" value="Acid Proteases"/>
    <property type="match status" value="2"/>
</dbReference>
<dbReference type="VEuPathDB" id="FungiDB:YALI0_D10967g"/>
<evidence type="ECO:0000256" key="5">
    <source>
        <dbReference type="ARBA" id="ARBA00022801"/>
    </source>
</evidence>
<reference evidence="7 8" key="1">
    <citation type="submission" date="2018-07" db="EMBL/GenBank/DDBJ databases">
        <title>Draft Genome Assemblies for Five Robust Yarrowia lipolytica Strains Exhibiting High Lipid Production and Pentose Sugar Utilization and Sugar Alcohol Secretion from Undetoxified Lignocellulosic Biomass Hydrolysates.</title>
        <authorList>
            <consortium name="DOE Joint Genome Institute"/>
            <person name="Walker C."/>
            <person name="Ryu S."/>
            <person name="Na H."/>
            <person name="Zane M."/>
            <person name="LaButti K."/>
            <person name="Lipzen A."/>
            <person name="Haridas S."/>
            <person name="Barry K."/>
            <person name="Grigoriev I.V."/>
            <person name="Quarterman J."/>
            <person name="Slininger P."/>
            <person name="Dien B."/>
            <person name="Trinh C.T."/>
        </authorList>
    </citation>
    <scope>NUCLEOTIDE SEQUENCE [LARGE SCALE GENOMIC DNA]</scope>
    <source>
        <strain evidence="7 8">YB392</strain>
    </source>
</reference>
<feature type="active site" evidence="6">
    <location>
        <position position="86"/>
    </location>
</feature>
<protein>
    <submittedName>
        <fullName evidence="7">Aspartic peptidase domain-containing protein</fullName>
    </submittedName>
</protein>
<dbReference type="CDD" id="cd05474">
    <property type="entry name" value="SAP_like"/>
    <property type="match status" value="1"/>
</dbReference>
<evidence type="ECO:0000313" key="8">
    <source>
        <dbReference type="Proteomes" id="UP000256601"/>
    </source>
</evidence>
<accession>A0A371CEV2</accession>
<name>A0A371CEV2_YARLL</name>
<dbReference type="InterPro" id="IPR021109">
    <property type="entry name" value="Peptidase_aspartic_dom_sf"/>
</dbReference>
<dbReference type="VEuPathDB" id="FungiDB:YALI1_B07696g"/>
<dbReference type="Pfam" id="PF00026">
    <property type="entry name" value="Asp"/>
    <property type="match status" value="1"/>
</dbReference>
<evidence type="ECO:0000256" key="4">
    <source>
        <dbReference type="ARBA" id="ARBA00022750"/>
    </source>
</evidence>
<proteinExistence type="inferred from homology"/>
<dbReference type="InterPro" id="IPR033876">
    <property type="entry name" value="SAP-like"/>
</dbReference>
<dbReference type="PRINTS" id="PR00792">
    <property type="entry name" value="PEPSIN"/>
</dbReference>
<dbReference type="PANTHER" id="PTHR47966">
    <property type="entry name" value="BETA-SITE APP-CLEAVING ENZYME, ISOFORM A-RELATED"/>
    <property type="match status" value="1"/>
</dbReference>
<dbReference type="Proteomes" id="UP000256601">
    <property type="component" value="Unassembled WGS sequence"/>
</dbReference>
<dbReference type="GO" id="GO:0006508">
    <property type="term" value="P:proteolysis"/>
    <property type="evidence" value="ECO:0007669"/>
    <property type="project" value="UniProtKB-KW"/>
</dbReference>
<keyword evidence="2" id="KW-0645">Protease</keyword>
<evidence type="ECO:0000313" key="7">
    <source>
        <dbReference type="EMBL" id="RDW28811.1"/>
    </source>
</evidence>
<dbReference type="PANTHER" id="PTHR47966:SF51">
    <property type="entry name" value="BETA-SITE APP-CLEAVING ENZYME, ISOFORM A-RELATED"/>
    <property type="match status" value="1"/>
</dbReference>
<evidence type="ECO:0000256" key="2">
    <source>
        <dbReference type="ARBA" id="ARBA00022670"/>
    </source>
</evidence>
<dbReference type="AlphaFoldDB" id="A0A371CEV2"/>
<keyword evidence="5" id="KW-0378">Hydrolase</keyword>
<keyword evidence="3" id="KW-0732">Signal</keyword>
<sequence>MRFSITAAATFVAYALAAPIAAPEAESSPADGVLAISLAHDAPLEASKIPNFAAGDNVISIEMINEVMSYYVNIELGGQKNKVHIDTGSQFLWVWNSQSQTCQSDQYKDQCATDGSYDPRKSSTSKDLGSTFHLQYGKGHADGEYYSDTAAVGAAKVNKLKFGVSPDYVNDGGFGTVFGIGPNPDNDSSFTKQLVNDGVTKRQVYGMSFGEPGDQSTSEITFGSINTGRFEGNLEKLPIKNDGHFTVKGSGKIGDTQFISNGDIILDSGTSITFLESQSYNSFIDVVRKSGIQLYPQGQGLNAFLCSDASKAPDTTFTFGNKEIKISLREFSIQASVISSQNSASVCLLGVALGDGSMNLFGDTFLRSVYSVYDLERSEVHIAQAKRGQSNNYKVVTGDVPSN</sequence>
<dbReference type="OrthoDB" id="771136at2759"/>
<organism evidence="7 8">
    <name type="scientific">Yarrowia lipolytica</name>
    <name type="common">Candida lipolytica</name>
    <dbReference type="NCBI Taxonomy" id="4952"/>
    <lineage>
        <taxon>Eukaryota</taxon>
        <taxon>Fungi</taxon>
        <taxon>Dikarya</taxon>
        <taxon>Ascomycota</taxon>
        <taxon>Saccharomycotina</taxon>
        <taxon>Dipodascomycetes</taxon>
        <taxon>Dipodascales</taxon>
        <taxon>Dipodascales incertae sedis</taxon>
        <taxon>Yarrowia</taxon>
    </lineage>
</organism>
<dbReference type="PROSITE" id="PS51767">
    <property type="entry name" value="PEPTIDASE_A1"/>
    <property type="match status" value="1"/>
</dbReference>
<dbReference type="InterPro" id="IPR001461">
    <property type="entry name" value="Aspartic_peptidase_A1"/>
</dbReference>
<keyword evidence="4" id="KW-0064">Aspartyl protease</keyword>
<comment type="similarity">
    <text evidence="1">Belongs to the peptidase A1 family.</text>
</comment>